<dbReference type="InterPro" id="IPR050397">
    <property type="entry name" value="Env_Response_Regulators"/>
</dbReference>
<dbReference type="InterPro" id="IPR036390">
    <property type="entry name" value="WH_DNA-bd_sf"/>
</dbReference>
<organism evidence="5 6">
    <name type="scientific">Williamwhitmania taraxaci</name>
    <dbReference type="NCBI Taxonomy" id="1640674"/>
    <lineage>
        <taxon>Bacteria</taxon>
        <taxon>Pseudomonadati</taxon>
        <taxon>Bacteroidota</taxon>
        <taxon>Bacteroidia</taxon>
        <taxon>Bacteroidales</taxon>
        <taxon>Williamwhitmaniaceae</taxon>
        <taxon>Williamwhitmania</taxon>
    </lineage>
</organism>
<dbReference type="EMBL" id="FMYP01000003">
    <property type="protein sequence ID" value="SDB84230.1"/>
    <property type="molecule type" value="Genomic_DNA"/>
</dbReference>
<gene>
    <name evidence="5" type="ORF">SAMN05216323_100326</name>
</gene>
<feature type="domain" description="HTH crp-type" evidence="4">
    <location>
        <begin position="147"/>
        <end position="215"/>
    </location>
</feature>
<dbReference type="CDD" id="cd00038">
    <property type="entry name" value="CAP_ED"/>
    <property type="match status" value="1"/>
</dbReference>
<evidence type="ECO:0000313" key="5">
    <source>
        <dbReference type="EMBL" id="SDB84230.1"/>
    </source>
</evidence>
<dbReference type="Pfam" id="PF13545">
    <property type="entry name" value="HTH_Crp_2"/>
    <property type="match status" value="1"/>
</dbReference>
<keyword evidence="5" id="KW-0418">Kinase</keyword>
<evidence type="ECO:0000313" key="6">
    <source>
        <dbReference type="Proteomes" id="UP000199452"/>
    </source>
</evidence>
<dbReference type="Gene3D" id="2.60.120.10">
    <property type="entry name" value="Jelly Rolls"/>
    <property type="match status" value="1"/>
</dbReference>
<keyword evidence="2" id="KW-0238">DNA-binding</keyword>
<evidence type="ECO:0000256" key="3">
    <source>
        <dbReference type="ARBA" id="ARBA00023163"/>
    </source>
</evidence>
<dbReference type="PROSITE" id="PS51063">
    <property type="entry name" value="HTH_CRP_2"/>
    <property type="match status" value="1"/>
</dbReference>
<keyword evidence="6" id="KW-1185">Reference proteome</keyword>
<reference evidence="5 6" key="1">
    <citation type="submission" date="2016-09" db="EMBL/GenBank/DDBJ databases">
        <authorList>
            <person name="Capua I."/>
            <person name="De Benedictis P."/>
            <person name="Joannis T."/>
            <person name="Lombin L.H."/>
            <person name="Cattoli G."/>
        </authorList>
    </citation>
    <scope>NUCLEOTIDE SEQUENCE [LARGE SCALE GENOMIC DNA]</scope>
    <source>
        <strain evidence="5 6">A7P-90m</strain>
    </source>
</reference>
<protein>
    <submittedName>
        <fullName evidence="5">cAMP-binding domain of CRP or a regulatory subunit of cAMP-dependent protein kinases</fullName>
    </submittedName>
</protein>
<dbReference type="GO" id="GO:0003677">
    <property type="term" value="F:DNA binding"/>
    <property type="evidence" value="ECO:0007669"/>
    <property type="project" value="UniProtKB-KW"/>
</dbReference>
<dbReference type="InterPro" id="IPR012318">
    <property type="entry name" value="HTH_CRP"/>
</dbReference>
<evidence type="ECO:0000259" key="4">
    <source>
        <dbReference type="PROSITE" id="PS51063"/>
    </source>
</evidence>
<name>A0A1G6GQE8_9BACT</name>
<proteinExistence type="predicted"/>
<dbReference type="AlphaFoldDB" id="A0A1G6GQE8"/>
<dbReference type="GO" id="GO:0005829">
    <property type="term" value="C:cytosol"/>
    <property type="evidence" value="ECO:0007669"/>
    <property type="project" value="TreeGrafter"/>
</dbReference>
<dbReference type="STRING" id="1640674.SAMN05216323_100326"/>
<dbReference type="SMART" id="SM00100">
    <property type="entry name" value="cNMP"/>
    <property type="match status" value="1"/>
</dbReference>
<dbReference type="SUPFAM" id="SSF51206">
    <property type="entry name" value="cAMP-binding domain-like"/>
    <property type="match status" value="1"/>
</dbReference>
<sequence length="222" mass="25314">MFEIISRSPFFRGLSPVQLEEMFSTIVYSVKTFSKGQLIAQREDEVRNLCVLIQGSVKGEMVDFTGKVVKIEEMQAPMPIAHAFVFGEKNRFPVDVVALEEVRILFIPKSELIRLLQGSDVILGNYLNAISNRAQFLSSKLWFLSFRTIREKVAQYLLSLTQESKSDRVIISKSQGELAEFFGVARPSLARVFSEMEQEGLITVERKEITIKNRKALIDMLK</sequence>
<dbReference type="Pfam" id="PF00027">
    <property type="entry name" value="cNMP_binding"/>
    <property type="match status" value="1"/>
</dbReference>
<evidence type="ECO:0000256" key="1">
    <source>
        <dbReference type="ARBA" id="ARBA00023015"/>
    </source>
</evidence>
<keyword evidence="3" id="KW-0804">Transcription</keyword>
<keyword evidence="5" id="KW-0808">Transferase</keyword>
<dbReference type="RefSeq" id="WP_092434617.1">
    <property type="nucleotide sequence ID" value="NZ_FMYP01000003.1"/>
</dbReference>
<dbReference type="PANTHER" id="PTHR24567">
    <property type="entry name" value="CRP FAMILY TRANSCRIPTIONAL REGULATORY PROTEIN"/>
    <property type="match status" value="1"/>
</dbReference>
<dbReference type="GO" id="GO:0016301">
    <property type="term" value="F:kinase activity"/>
    <property type="evidence" value="ECO:0007669"/>
    <property type="project" value="UniProtKB-KW"/>
</dbReference>
<evidence type="ECO:0000256" key="2">
    <source>
        <dbReference type="ARBA" id="ARBA00023125"/>
    </source>
</evidence>
<dbReference type="GO" id="GO:0003700">
    <property type="term" value="F:DNA-binding transcription factor activity"/>
    <property type="evidence" value="ECO:0007669"/>
    <property type="project" value="TreeGrafter"/>
</dbReference>
<dbReference type="OrthoDB" id="1116216at2"/>
<dbReference type="InterPro" id="IPR018490">
    <property type="entry name" value="cNMP-bd_dom_sf"/>
</dbReference>
<accession>A0A1G6GQE8</accession>
<dbReference type="PANTHER" id="PTHR24567:SF58">
    <property type="entry name" value="CYCLIC AMP-BINDING REGULATORY PROTEIN"/>
    <property type="match status" value="1"/>
</dbReference>
<dbReference type="SMART" id="SM00419">
    <property type="entry name" value="HTH_CRP"/>
    <property type="match status" value="1"/>
</dbReference>
<dbReference type="InterPro" id="IPR014710">
    <property type="entry name" value="RmlC-like_jellyroll"/>
</dbReference>
<dbReference type="Proteomes" id="UP000199452">
    <property type="component" value="Unassembled WGS sequence"/>
</dbReference>
<dbReference type="SUPFAM" id="SSF46785">
    <property type="entry name" value="Winged helix' DNA-binding domain"/>
    <property type="match status" value="1"/>
</dbReference>
<keyword evidence="1" id="KW-0805">Transcription regulation</keyword>
<dbReference type="InterPro" id="IPR000595">
    <property type="entry name" value="cNMP-bd_dom"/>
</dbReference>